<evidence type="ECO:0000256" key="8">
    <source>
        <dbReference type="PIRSR" id="PIRSR000477-2"/>
    </source>
</evidence>
<dbReference type="PANTHER" id="PTHR11904">
    <property type="entry name" value="METHYLTHIOADENOSINE/PURINE NUCLEOSIDE PHOSPHORYLASE"/>
    <property type="match status" value="1"/>
</dbReference>
<dbReference type="PANTHER" id="PTHR11904:SF9">
    <property type="entry name" value="PURINE NUCLEOSIDE PHOSPHORYLASE-RELATED"/>
    <property type="match status" value="1"/>
</dbReference>
<comment type="similarity">
    <text evidence="3 7">Belongs to the PNP/MTAP phosphorylase family.</text>
</comment>
<evidence type="ECO:0000256" key="7">
    <source>
        <dbReference type="PIRNR" id="PIRNR000477"/>
    </source>
</evidence>
<gene>
    <name evidence="10" type="ORF">H9725_10050</name>
</gene>
<dbReference type="EMBL" id="DXBJ01000077">
    <property type="protein sequence ID" value="HIZ58889.1"/>
    <property type="molecule type" value="Genomic_DNA"/>
</dbReference>
<comment type="function">
    <text evidence="1">The purine nucleoside phosphorylases catalyze the phosphorolytic breakdown of the N-glycosidic bond in the beta-(deoxy)ribonucleoside molecules, with the formation of the corresponding free purine bases and pentose-1-phosphate. Cleaves guanosine, inosine, 2'-deoxyguanosine and 2'-deoxyinosine.</text>
</comment>
<comment type="pathway">
    <text evidence="2 7">Purine metabolism; purine nucleoside salvage.</text>
</comment>
<evidence type="ECO:0000256" key="2">
    <source>
        <dbReference type="ARBA" id="ARBA00005058"/>
    </source>
</evidence>
<feature type="binding site" evidence="8">
    <location>
        <position position="236"/>
    </location>
    <ligand>
        <name>a purine D-ribonucleoside</name>
        <dbReference type="ChEBI" id="CHEBI:142355"/>
    </ligand>
</feature>
<feature type="binding site" evidence="8">
    <location>
        <position position="62"/>
    </location>
    <ligand>
        <name>phosphate</name>
        <dbReference type="ChEBI" id="CHEBI:43474"/>
    </ligand>
</feature>
<dbReference type="InterPro" id="IPR035994">
    <property type="entry name" value="Nucleoside_phosphorylase_sf"/>
</dbReference>
<evidence type="ECO:0000256" key="5">
    <source>
        <dbReference type="ARBA" id="ARBA00022679"/>
    </source>
</evidence>
<evidence type="ECO:0000259" key="9">
    <source>
        <dbReference type="Pfam" id="PF01048"/>
    </source>
</evidence>
<dbReference type="CDD" id="cd09009">
    <property type="entry name" value="PNP-EcPNPII_like"/>
    <property type="match status" value="1"/>
</dbReference>
<dbReference type="PIRSF" id="PIRSF000477">
    <property type="entry name" value="PurNPase"/>
    <property type="match status" value="1"/>
</dbReference>
<dbReference type="InterPro" id="IPR011268">
    <property type="entry name" value="Purine_phosphorylase"/>
</dbReference>
<dbReference type="InterPro" id="IPR000845">
    <property type="entry name" value="Nucleoside_phosphorylase_d"/>
</dbReference>
<dbReference type="EC" id="2.4.2.1" evidence="7"/>
<dbReference type="Proteomes" id="UP000824065">
    <property type="component" value="Unassembled WGS sequence"/>
</dbReference>
<comment type="caution">
    <text evidence="10">The sequence shown here is derived from an EMBL/GenBank/DDBJ whole genome shotgun (WGS) entry which is preliminary data.</text>
</comment>
<evidence type="ECO:0000256" key="6">
    <source>
        <dbReference type="ARBA" id="ARBA00048556"/>
    </source>
</evidence>
<evidence type="ECO:0000256" key="3">
    <source>
        <dbReference type="ARBA" id="ARBA00006751"/>
    </source>
</evidence>
<reference evidence="10" key="2">
    <citation type="submission" date="2021-04" db="EMBL/GenBank/DDBJ databases">
        <authorList>
            <person name="Gilroy R."/>
        </authorList>
    </citation>
    <scope>NUCLEOTIDE SEQUENCE</scope>
    <source>
        <strain evidence="10">ChiBcec16-3735</strain>
    </source>
</reference>
<accession>A0A9D2JNG2</accession>
<protein>
    <recommendedName>
        <fullName evidence="7">Purine nucleoside phosphorylase</fullName>
        <ecNumber evidence="7">2.4.2.1</ecNumber>
    </recommendedName>
    <alternativeName>
        <fullName evidence="7">Inosine-guanosine phosphorylase</fullName>
    </alternativeName>
</protein>
<dbReference type="GO" id="GO:0009116">
    <property type="term" value="P:nucleoside metabolic process"/>
    <property type="evidence" value="ECO:0007669"/>
    <property type="project" value="InterPro"/>
</dbReference>
<feature type="domain" description="Nucleoside phosphorylase" evidence="9">
    <location>
        <begin position="24"/>
        <end position="270"/>
    </location>
</feature>
<dbReference type="GO" id="GO:0005737">
    <property type="term" value="C:cytoplasm"/>
    <property type="evidence" value="ECO:0007669"/>
    <property type="project" value="TreeGrafter"/>
</dbReference>
<feature type="binding site" evidence="8">
    <location>
        <position position="213"/>
    </location>
    <ligand>
        <name>phosphate</name>
        <dbReference type="ChEBI" id="CHEBI:43474"/>
    </ligand>
</feature>
<keyword evidence="5 7" id="KW-0808">Transferase</keyword>
<dbReference type="NCBIfam" id="TIGR01700">
    <property type="entry name" value="PNPH"/>
    <property type="match status" value="1"/>
</dbReference>
<sequence length="274" mass="29900">MEHLYEKASASAAYLKEQLRFAPRIAVVLGSGLGDLTAGFTDTREIPYADIPHFPQSTVAGHKGALLEGKLGDTPVLAMEGRFHFYEGYTMKEVCYPFYVFKLLGIETVVLTNAAGGINRSFEPGTLMLITDTINMMGTNPLIGPNDERFGPRFPDMTEIFSHDLLDLARSVADRQGIAYREGVYMGFMGPCYETAAEIRAFAALGADAVGMSTVPEAMVCAYLGIKVLAVSCITNMATGIQTVRHSHARVLEIANQAGDRMCRWLGEVIQEMP</sequence>
<dbReference type="NCBIfam" id="NF006054">
    <property type="entry name" value="PRK08202.1"/>
    <property type="match status" value="1"/>
</dbReference>
<dbReference type="Pfam" id="PF01048">
    <property type="entry name" value="PNP_UDP_1"/>
    <property type="match status" value="1"/>
</dbReference>
<comment type="catalytic activity">
    <reaction evidence="6">
        <text>a purine 2'-deoxy-D-ribonucleoside + phosphate = a purine nucleobase + 2-deoxy-alpha-D-ribose 1-phosphate</text>
        <dbReference type="Rhea" id="RHEA:36431"/>
        <dbReference type="ChEBI" id="CHEBI:26386"/>
        <dbReference type="ChEBI" id="CHEBI:43474"/>
        <dbReference type="ChEBI" id="CHEBI:57259"/>
        <dbReference type="ChEBI" id="CHEBI:142361"/>
        <dbReference type="EC" id="2.4.2.1"/>
    </reaction>
</comment>
<reference evidence="10" key="1">
    <citation type="journal article" date="2021" name="PeerJ">
        <title>Extensive microbial diversity within the chicken gut microbiome revealed by metagenomics and culture.</title>
        <authorList>
            <person name="Gilroy R."/>
            <person name="Ravi A."/>
            <person name="Getino M."/>
            <person name="Pursley I."/>
            <person name="Horton D.L."/>
            <person name="Alikhan N.F."/>
            <person name="Baker D."/>
            <person name="Gharbi K."/>
            <person name="Hall N."/>
            <person name="Watson M."/>
            <person name="Adriaenssens E.M."/>
            <person name="Foster-Nyarko E."/>
            <person name="Jarju S."/>
            <person name="Secka A."/>
            <person name="Antonio M."/>
            <person name="Oren A."/>
            <person name="Chaudhuri R.R."/>
            <person name="La Ragione R."/>
            <person name="Hildebrand F."/>
            <person name="Pallen M.J."/>
        </authorList>
    </citation>
    <scope>NUCLEOTIDE SEQUENCE</scope>
    <source>
        <strain evidence="10">ChiBcec16-3735</strain>
    </source>
</reference>
<dbReference type="AlphaFoldDB" id="A0A9D2JNG2"/>
<proteinExistence type="inferred from homology"/>
<dbReference type="InterPro" id="IPR011270">
    <property type="entry name" value="Pur_Nuc_Pase_Ino/Guo-sp"/>
</dbReference>
<evidence type="ECO:0000313" key="10">
    <source>
        <dbReference type="EMBL" id="HIZ58889.1"/>
    </source>
</evidence>
<dbReference type="NCBIfam" id="TIGR01697">
    <property type="entry name" value="PNPH-PUNA-XAPA"/>
    <property type="match status" value="1"/>
</dbReference>
<organism evidence="10 11">
    <name type="scientific">Candidatus Faecalibacterium gallistercoris</name>
    <dbReference type="NCBI Taxonomy" id="2838579"/>
    <lineage>
        <taxon>Bacteria</taxon>
        <taxon>Bacillati</taxon>
        <taxon>Bacillota</taxon>
        <taxon>Clostridia</taxon>
        <taxon>Eubacteriales</taxon>
        <taxon>Oscillospiraceae</taxon>
        <taxon>Faecalibacterium</taxon>
    </lineage>
</organism>
<feature type="binding site" evidence="8">
    <location>
        <position position="194"/>
    </location>
    <ligand>
        <name>a purine D-ribonucleoside</name>
        <dbReference type="ChEBI" id="CHEBI:142355"/>
    </ligand>
</feature>
<evidence type="ECO:0000256" key="1">
    <source>
        <dbReference type="ARBA" id="ARBA00002678"/>
    </source>
</evidence>
<name>A0A9D2JNG2_9FIRM</name>
<feature type="binding site" evidence="8">
    <location>
        <begin position="82"/>
        <end position="84"/>
    </location>
    <ligand>
        <name>phosphate</name>
        <dbReference type="ChEBI" id="CHEBI:43474"/>
    </ligand>
</feature>
<feature type="binding site" evidence="8">
    <location>
        <position position="31"/>
    </location>
    <ligand>
        <name>phosphate</name>
        <dbReference type="ChEBI" id="CHEBI:43474"/>
    </ligand>
</feature>
<feature type="binding site" evidence="8">
    <location>
        <position position="114"/>
    </location>
    <ligand>
        <name>phosphate</name>
        <dbReference type="ChEBI" id="CHEBI:43474"/>
    </ligand>
</feature>
<dbReference type="GO" id="GO:0004731">
    <property type="term" value="F:purine-nucleoside phosphorylase activity"/>
    <property type="evidence" value="ECO:0007669"/>
    <property type="project" value="UniProtKB-EC"/>
</dbReference>
<keyword evidence="4 7" id="KW-0328">Glycosyltransferase</keyword>
<dbReference type="Gene3D" id="3.40.50.1580">
    <property type="entry name" value="Nucleoside phosphorylase domain"/>
    <property type="match status" value="1"/>
</dbReference>
<dbReference type="SUPFAM" id="SSF53167">
    <property type="entry name" value="Purine and uridine phosphorylases"/>
    <property type="match status" value="1"/>
</dbReference>
<evidence type="ECO:0000256" key="4">
    <source>
        <dbReference type="ARBA" id="ARBA00022676"/>
    </source>
</evidence>
<evidence type="ECO:0000313" key="11">
    <source>
        <dbReference type="Proteomes" id="UP000824065"/>
    </source>
</evidence>